<dbReference type="InterPro" id="IPR023213">
    <property type="entry name" value="CAT-like_dom_sf"/>
</dbReference>
<dbReference type="Proteomes" id="UP001153076">
    <property type="component" value="Unassembled WGS sequence"/>
</dbReference>
<comment type="catalytic activity">
    <reaction evidence="9">
        <text>a long chain fatty alcohol + a fatty acyl-CoA = a long-chain alcohol wax ester + CoA</text>
        <dbReference type="Rhea" id="RHEA:38443"/>
        <dbReference type="ChEBI" id="CHEBI:17135"/>
        <dbReference type="ChEBI" id="CHEBI:57287"/>
        <dbReference type="ChEBI" id="CHEBI:77636"/>
        <dbReference type="ChEBI" id="CHEBI:235323"/>
        <dbReference type="EC" id="2.3.1.75"/>
    </reaction>
</comment>
<evidence type="ECO:0000256" key="4">
    <source>
        <dbReference type="ARBA" id="ARBA00005189"/>
    </source>
</evidence>
<dbReference type="InterPro" id="IPR009721">
    <property type="entry name" value="O-acyltransferase_WSD1_C"/>
</dbReference>
<dbReference type="GO" id="GO:0005789">
    <property type="term" value="C:endoplasmic reticulum membrane"/>
    <property type="evidence" value="ECO:0007669"/>
    <property type="project" value="UniProtKB-SubCell"/>
</dbReference>
<protein>
    <recommendedName>
        <fullName evidence="15">Diacylglycerol O-acyltransferase</fullName>
    </recommendedName>
</protein>
<evidence type="ECO:0000256" key="3">
    <source>
        <dbReference type="ARBA" id="ARBA00004771"/>
    </source>
</evidence>
<evidence type="ECO:0000256" key="5">
    <source>
        <dbReference type="ARBA" id="ARBA00022679"/>
    </source>
</evidence>
<organism evidence="13 14">
    <name type="scientific">Carnegiea gigantea</name>
    <dbReference type="NCBI Taxonomy" id="171969"/>
    <lineage>
        <taxon>Eukaryota</taxon>
        <taxon>Viridiplantae</taxon>
        <taxon>Streptophyta</taxon>
        <taxon>Embryophyta</taxon>
        <taxon>Tracheophyta</taxon>
        <taxon>Spermatophyta</taxon>
        <taxon>Magnoliopsida</taxon>
        <taxon>eudicotyledons</taxon>
        <taxon>Gunneridae</taxon>
        <taxon>Pentapetalae</taxon>
        <taxon>Caryophyllales</taxon>
        <taxon>Cactineae</taxon>
        <taxon>Cactaceae</taxon>
        <taxon>Cactoideae</taxon>
        <taxon>Echinocereeae</taxon>
        <taxon>Carnegiea</taxon>
    </lineage>
</organism>
<gene>
    <name evidence="13" type="ORF">Cgig2_001222</name>
</gene>
<comment type="pathway">
    <text evidence="4">Lipid metabolism.</text>
</comment>
<comment type="caution">
    <text evidence="13">The sequence shown here is derived from an EMBL/GenBank/DDBJ whole genome shotgun (WGS) entry which is preliminary data.</text>
</comment>
<evidence type="ECO:0000259" key="11">
    <source>
        <dbReference type="Pfam" id="PF03007"/>
    </source>
</evidence>
<keyword evidence="5" id="KW-0808">Transferase</keyword>
<reference evidence="13" key="1">
    <citation type="submission" date="2022-04" db="EMBL/GenBank/DDBJ databases">
        <title>Carnegiea gigantea Genome sequencing and assembly v2.</title>
        <authorList>
            <person name="Copetti D."/>
            <person name="Sanderson M.J."/>
            <person name="Burquez A."/>
            <person name="Wojciechowski M.F."/>
        </authorList>
    </citation>
    <scope>NUCLEOTIDE SEQUENCE</scope>
    <source>
        <strain evidence="13">SGP5-SGP5p</strain>
        <tissue evidence="13">Aerial part</tissue>
    </source>
</reference>
<sequence length="672" mass="74826">MEAAVNAYLANLAVSNPLSENKPLWEVHALLGLNCIVLRVQHALGDGTSLMCMLSACFGKQRDGVVGEMKKKTEGEKKGRKWRKGGVWGRVRTTWFTLVFAMKDLGLACCVKDKRSVIYGGKGVELWPRKLETVEFQLQDFKSIKKIIPNATINDVLLGIISSGLSKYLHVKSRDELLHGLQLTAIVPVNLRKKPGLQELADLMRANTWWCGSSSWGNKTSAVFQPVHCCNGLYPLDHVKRMKAIMDQKKLSYEAHMAYVFGKLILPCLGPKALVMYMVSYAGKADLQVMVAKDIISDSQFLIECFKESLLGMKSSKKKEKKMSEAKANHGDDEALSSPYCRISLCPKTEQIINCAMGLRHPIDVDAVKKAFSESVMIEHPRFCSLVVRDHAKEYWRKTCVNIDDHFIIVHPTTTNVTGSEEDMETAVNAYMANLAVSNPLSENKPLWEVHVLLGLNCVVLRVHHALGDGASLMSMLSACFGKQRDGVMQIENGDMKKKAKGEKKWRKGGVWGLVRTTWFTLVFAMEDLGLASCVKDKRSLIYGGKGVEFWPRKLETVKFQLQDFTSIKKVIPNATINDVLLGIISSGLSKYLYVKSCDELLQGLQVTAIIPINLRKKLGLQALVMYMVSYAGKADLQVMVAKDIISDSQFLIQCFKESLLEMKSSVGGGNN</sequence>
<evidence type="ECO:0000259" key="12">
    <source>
        <dbReference type="Pfam" id="PF06974"/>
    </source>
</evidence>
<evidence type="ECO:0000256" key="6">
    <source>
        <dbReference type="ARBA" id="ARBA00022824"/>
    </source>
</evidence>
<evidence type="ECO:0000256" key="9">
    <source>
        <dbReference type="ARBA" id="ARBA00047604"/>
    </source>
</evidence>
<dbReference type="InterPro" id="IPR004255">
    <property type="entry name" value="O-acyltransferase_WSD1_N"/>
</dbReference>
<name>A0A9Q1JZL1_9CARY</name>
<dbReference type="InterPro" id="IPR045034">
    <property type="entry name" value="O-acyltransferase_WSD1-like"/>
</dbReference>
<evidence type="ECO:0000256" key="10">
    <source>
        <dbReference type="ARBA" id="ARBA00048109"/>
    </source>
</evidence>
<dbReference type="GO" id="GO:0005886">
    <property type="term" value="C:plasma membrane"/>
    <property type="evidence" value="ECO:0007669"/>
    <property type="project" value="UniProtKB-SubCell"/>
</dbReference>
<evidence type="ECO:0000313" key="13">
    <source>
        <dbReference type="EMBL" id="KAJ8434029.1"/>
    </source>
</evidence>
<dbReference type="PANTHER" id="PTHR31650:SF41">
    <property type="entry name" value="O-ACYLTRANSFERASE WSD1-LIKE ISOFORM X1"/>
    <property type="match status" value="1"/>
</dbReference>
<comment type="similarity">
    <text evidence="8">In the N-terminal section; belongs to the long-chain O-acyltransferase family.</text>
</comment>
<feature type="domain" description="O-acyltransferase WSD1-like N-terminal" evidence="11">
    <location>
        <begin position="390"/>
        <end position="580"/>
    </location>
</feature>
<keyword evidence="6" id="KW-0256">Endoplasmic reticulum</keyword>
<comment type="pathway">
    <text evidence="3">Glycerolipid metabolism; triacylglycerol biosynthesis.</text>
</comment>
<dbReference type="Pfam" id="PF03007">
    <property type="entry name" value="WS_DGAT_cat"/>
    <property type="match status" value="1"/>
</dbReference>
<dbReference type="AlphaFoldDB" id="A0A9Q1JZL1"/>
<evidence type="ECO:0000256" key="7">
    <source>
        <dbReference type="ARBA" id="ARBA00023315"/>
    </source>
</evidence>
<evidence type="ECO:0000313" key="14">
    <source>
        <dbReference type="Proteomes" id="UP001153076"/>
    </source>
</evidence>
<dbReference type="GO" id="GO:0047196">
    <property type="term" value="F:long-chain-alcohol O-fatty-acyltransferase activity"/>
    <property type="evidence" value="ECO:0007669"/>
    <property type="project" value="UniProtKB-EC"/>
</dbReference>
<comment type="catalytic activity">
    <reaction evidence="10">
        <text>an acyl-CoA + a 1,2-diacyl-sn-glycerol = a triacyl-sn-glycerol + CoA</text>
        <dbReference type="Rhea" id="RHEA:10868"/>
        <dbReference type="ChEBI" id="CHEBI:17815"/>
        <dbReference type="ChEBI" id="CHEBI:57287"/>
        <dbReference type="ChEBI" id="CHEBI:58342"/>
        <dbReference type="ChEBI" id="CHEBI:64615"/>
        <dbReference type="EC" id="2.3.1.20"/>
    </reaction>
</comment>
<comment type="subcellular location">
    <subcellularLocation>
        <location evidence="1">Cell membrane</location>
        <topology evidence="1">Single-pass membrane protein</topology>
    </subcellularLocation>
    <subcellularLocation>
        <location evidence="2">Endoplasmic reticulum membrane</location>
    </subcellularLocation>
</comment>
<dbReference type="EMBL" id="JAKOGI010000505">
    <property type="protein sequence ID" value="KAJ8434029.1"/>
    <property type="molecule type" value="Genomic_DNA"/>
</dbReference>
<feature type="domain" description="O-acyltransferase WSD1 C-terminal" evidence="12">
    <location>
        <begin position="216"/>
        <end position="275"/>
    </location>
</feature>
<dbReference type="GO" id="GO:0004144">
    <property type="term" value="F:diacylglycerol O-acyltransferase activity"/>
    <property type="evidence" value="ECO:0007669"/>
    <property type="project" value="UniProtKB-EC"/>
</dbReference>
<keyword evidence="14" id="KW-1185">Reference proteome</keyword>
<dbReference type="GO" id="GO:0019432">
    <property type="term" value="P:triglyceride biosynthetic process"/>
    <property type="evidence" value="ECO:0007669"/>
    <property type="project" value="TreeGrafter"/>
</dbReference>
<evidence type="ECO:0000256" key="8">
    <source>
        <dbReference type="ARBA" id="ARBA00024360"/>
    </source>
</evidence>
<feature type="domain" description="O-acyltransferase WSD1 C-terminal" evidence="12">
    <location>
        <begin position="603"/>
        <end position="664"/>
    </location>
</feature>
<evidence type="ECO:0000256" key="1">
    <source>
        <dbReference type="ARBA" id="ARBA00004162"/>
    </source>
</evidence>
<dbReference type="OrthoDB" id="619536at2759"/>
<proteinExistence type="inferred from homology"/>
<dbReference type="Gene3D" id="3.30.559.10">
    <property type="entry name" value="Chloramphenicol acetyltransferase-like domain"/>
    <property type="match status" value="1"/>
</dbReference>
<evidence type="ECO:0000256" key="2">
    <source>
        <dbReference type="ARBA" id="ARBA00004586"/>
    </source>
</evidence>
<keyword evidence="7" id="KW-0012">Acyltransferase</keyword>
<accession>A0A9Q1JZL1</accession>
<dbReference type="Pfam" id="PF06974">
    <property type="entry name" value="WS_DGAT_C"/>
    <property type="match status" value="2"/>
</dbReference>
<dbReference type="PANTHER" id="PTHR31650">
    <property type="entry name" value="O-ACYLTRANSFERASE (WSD1-LIKE) FAMILY PROTEIN"/>
    <property type="match status" value="1"/>
</dbReference>
<evidence type="ECO:0008006" key="15">
    <source>
        <dbReference type="Google" id="ProtNLM"/>
    </source>
</evidence>